<dbReference type="InterPro" id="IPR058923">
    <property type="entry name" value="RCC1-like_dom"/>
</dbReference>
<evidence type="ECO:0000256" key="2">
    <source>
        <dbReference type="ARBA" id="ARBA00004300"/>
    </source>
</evidence>
<accession>A0A8D2DF75</accession>
<evidence type="ECO:0000256" key="9">
    <source>
        <dbReference type="ARBA" id="ARBA00022658"/>
    </source>
</evidence>
<dbReference type="PANTHER" id="PTHR22872">
    <property type="entry name" value="BTK-BINDING PROTEIN-RELATED"/>
    <property type="match status" value="1"/>
</dbReference>
<evidence type="ECO:0000259" key="23">
    <source>
        <dbReference type="Pfam" id="PF25390"/>
    </source>
</evidence>
<feature type="region of interest" description="Disordered" evidence="22">
    <location>
        <begin position="455"/>
        <end position="492"/>
    </location>
</feature>
<dbReference type="GO" id="GO:0036126">
    <property type="term" value="C:sperm flagellum"/>
    <property type="evidence" value="ECO:0007669"/>
    <property type="project" value="Ensembl"/>
</dbReference>
<feature type="compositionally biased region" description="Acidic residues" evidence="22">
    <location>
        <begin position="673"/>
        <end position="684"/>
    </location>
</feature>
<evidence type="ECO:0000256" key="16">
    <source>
        <dbReference type="ARBA" id="ARBA00023273"/>
    </source>
</evidence>
<evidence type="ECO:0000256" key="3">
    <source>
        <dbReference type="ARBA" id="ARBA00004555"/>
    </source>
</evidence>
<evidence type="ECO:0000256" key="6">
    <source>
        <dbReference type="ARBA" id="ARBA00022490"/>
    </source>
</evidence>
<evidence type="ECO:0000256" key="17">
    <source>
        <dbReference type="ARBA" id="ARBA00023288"/>
    </source>
</evidence>
<dbReference type="InterPro" id="IPR051625">
    <property type="entry name" value="Signaling_Regulatory_Domain"/>
</dbReference>
<keyword evidence="15" id="KW-0206">Cytoskeleton</keyword>
<dbReference type="GeneTree" id="ENSGT00940000159616"/>
<keyword evidence="10" id="KW-0677">Repeat</keyword>
<dbReference type="PROSITE" id="PS00626">
    <property type="entry name" value="RCC1_2"/>
    <property type="match status" value="3"/>
</dbReference>
<feature type="region of interest" description="Disordered" evidence="22">
    <location>
        <begin position="778"/>
        <end position="816"/>
    </location>
</feature>
<keyword evidence="7" id="KW-0597">Phosphoprotein</keyword>
<feature type="repeat" description="RCC1" evidence="21">
    <location>
        <begin position="159"/>
        <end position="208"/>
    </location>
</feature>
<dbReference type="GO" id="GO:0005813">
    <property type="term" value="C:centrosome"/>
    <property type="evidence" value="ECO:0007669"/>
    <property type="project" value="UniProtKB-SubCell"/>
</dbReference>
<evidence type="ECO:0000256" key="15">
    <source>
        <dbReference type="ARBA" id="ARBA00023212"/>
    </source>
</evidence>
<keyword evidence="18" id="KW-0636">Prenylation</keyword>
<evidence type="ECO:0000256" key="4">
    <source>
        <dbReference type="ARBA" id="ARBA00004611"/>
    </source>
</evidence>
<feature type="compositionally biased region" description="Polar residues" evidence="22">
    <location>
        <begin position="791"/>
        <end position="802"/>
    </location>
</feature>
<evidence type="ECO:0000256" key="7">
    <source>
        <dbReference type="ARBA" id="ARBA00022553"/>
    </source>
</evidence>
<feature type="region of interest" description="Disordered" evidence="22">
    <location>
        <begin position="611"/>
        <end position="705"/>
    </location>
</feature>
<evidence type="ECO:0000256" key="11">
    <source>
        <dbReference type="ARBA" id="ARBA00022794"/>
    </source>
</evidence>
<keyword evidence="13" id="KW-0333">Golgi apparatus</keyword>
<evidence type="ECO:0000256" key="12">
    <source>
        <dbReference type="ARBA" id="ARBA00022846"/>
    </source>
</evidence>
<evidence type="ECO:0000256" key="1">
    <source>
        <dbReference type="ARBA" id="ARBA00004120"/>
    </source>
</evidence>
<dbReference type="Gene3D" id="2.130.10.30">
    <property type="entry name" value="Regulator of chromosome condensation 1/beta-lactamase-inhibitor protein II"/>
    <property type="match status" value="1"/>
</dbReference>
<dbReference type="GO" id="GO:0042073">
    <property type="term" value="P:intraciliary transport"/>
    <property type="evidence" value="ECO:0007669"/>
    <property type="project" value="Ensembl"/>
</dbReference>
<dbReference type="InterPro" id="IPR009091">
    <property type="entry name" value="RCC1/BLIP-II"/>
</dbReference>
<evidence type="ECO:0000313" key="24">
    <source>
        <dbReference type="Ensembl" id="ENSSVLP00005023898.1"/>
    </source>
</evidence>
<evidence type="ECO:0000256" key="8">
    <source>
        <dbReference type="ARBA" id="ARBA00022606"/>
    </source>
</evidence>
<feature type="repeat" description="RCC1" evidence="21">
    <location>
        <begin position="261"/>
        <end position="313"/>
    </location>
</feature>
<keyword evidence="8" id="KW-0716">Sensory transduction</keyword>
<feature type="repeat" description="RCC1" evidence="21">
    <location>
        <begin position="54"/>
        <end position="105"/>
    </location>
</feature>
<dbReference type="PANTHER" id="PTHR22872:SF9">
    <property type="entry name" value="X-LINKED RETINITIS PIGMENTOSA GTPASE REGULATOR"/>
    <property type="match status" value="1"/>
</dbReference>
<dbReference type="GO" id="GO:0060042">
    <property type="term" value="P:retina morphogenesis in camera-type eye"/>
    <property type="evidence" value="ECO:0007669"/>
    <property type="project" value="Ensembl"/>
</dbReference>
<keyword evidence="16" id="KW-0966">Cell projection</keyword>
<proteinExistence type="predicted"/>
<dbReference type="GO" id="GO:0042462">
    <property type="term" value="P:eye photoreceptor cell development"/>
    <property type="evidence" value="ECO:0007669"/>
    <property type="project" value="Ensembl"/>
</dbReference>
<dbReference type="GO" id="GO:0005085">
    <property type="term" value="F:guanyl-nucleotide exchange factor activity"/>
    <property type="evidence" value="ECO:0007669"/>
    <property type="project" value="UniProtKB-KW"/>
</dbReference>
<keyword evidence="9" id="KW-0344">Guanine-nucleotide releasing factor</keyword>
<protein>
    <recommendedName>
        <fullName evidence="20">X-linked retinitis pigmentosa GTPase regulator</fullName>
    </recommendedName>
</protein>
<dbReference type="GO" id="GO:0120206">
    <property type="term" value="C:photoreceptor distal connecting cilium"/>
    <property type="evidence" value="ECO:0007669"/>
    <property type="project" value="Ensembl"/>
</dbReference>
<feature type="compositionally biased region" description="Acidic residues" evidence="22">
    <location>
        <begin position="615"/>
        <end position="631"/>
    </location>
</feature>
<dbReference type="GO" id="GO:0005794">
    <property type="term" value="C:Golgi apparatus"/>
    <property type="evidence" value="ECO:0007669"/>
    <property type="project" value="UniProtKB-SubCell"/>
</dbReference>
<keyword evidence="25" id="KW-1185">Reference proteome</keyword>
<evidence type="ECO:0000256" key="22">
    <source>
        <dbReference type="SAM" id="MobiDB-lite"/>
    </source>
</evidence>
<keyword evidence="17" id="KW-0449">Lipoprotein</keyword>
<sequence>MGEPEILVPDSGAVFTFGKTKFAENMPSKFWFKHDIPTYLSCGDEHTAIVTGNNKLYMFGSNNWGQLGLGSKSTINKPTCVKALKPEKVKLAACGRNHTLVSTEGGSVYAAGGNNEGQLGLGDTEERNTFHRISFFTSQHNIKQLSAGSNTSAALTEDGILFMWGDNSEGQIGLKNMNNVCVPHQVTIGKPISWISCGYYHSAFVTTDGELYTFGEPENGKLGLPSQMLINHRIPQLVAKIPEKVIQVACGGGHTVVLTEKTVYTFGLGQFGQLGLGTFLFETSEPKVIANIKDQRVSYIACGENHTALITDVGLMYTFGDGRHGKLGLGLENFTNQFFPTLCSNFLRFTVHLVACGGCHMLVFATPRLNIVGEIEFDEISDSSLPAATSLPFSDLTSGNLLHKTLSARLRRREREKSPDSIHMVRTLPPLEEPLRTYFSSSSIPFNLPEDYLPEKSTSDIMEPLDPDLSQDNVTKEKETENSSAADSESLGETTDILNMTHMMSLSSNDKSLTFSPIQKQKKQEAVEKLIQHAACTENDDDSNEYEYEEVSKMKEGKACKKQVVQGIFMMQAAETMETFSDEEVEIPEEQEGAEDSEGSGIEEQVVEAHKENVEVEGETKEEEAETLSDDFSDRAENEESSETEEAEPEDMNKNINAKNLIEEKKSIGSDESVSEDDDGETEELSGIHDNSAKIDTEEEKGNLDERAICEYNENPKGYIYDRVKSSSSEASEISESTPSKDIKKAKKIFLFKRMSLTGQKITQNNSEPLPEIKPIGDQIALQSNKKDANQNHMGQNLQDASPPNMEGKSKSCTVL</sequence>
<feature type="compositionally biased region" description="Acidic residues" evidence="22">
    <location>
        <begin position="639"/>
        <end position="650"/>
    </location>
</feature>
<evidence type="ECO:0000256" key="5">
    <source>
        <dbReference type="ARBA" id="ARBA00022481"/>
    </source>
</evidence>
<dbReference type="FunFam" id="2.130.10.30:FF:000013">
    <property type="entry name" value="Retinitis pigmentosa GTPase regulator isoform 1"/>
    <property type="match status" value="1"/>
</dbReference>
<organism evidence="24 25">
    <name type="scientific">Sciurus vulgaris</name>
    <name type="common">Eurasian red squirrel</name>
    <dbReference type="NCBI Taxonomy" id="55149"/>
    <lineage>
        <taxon>Eukaryota</taxon>
        <taxon>Metazoa</taxon>
        <taxon>Chordata</taxon>
        <taxon>Craniata</taxon>
        <taxon>Vertebrata</taxon>
        <taxon>Euteleostomi</taxon>
        <taxon>Mammalia</taxon>
        <taxon>Eutheria</taxon>
        <taxon>Euarchontoglires</taxon>
        <taxon>Glires</taxon>
        <taxon>Rodentia</taxon>
        <taxon>Sciuromorpha</taxon>
        <taxon>Sciuridae</taxon>
        <taxon>Sciurinae</taxon>
        <taxon>Sciurini</taxon>
        <taxon>Sciurus</taxon>
    </lineage>
</organism>
<evidence type="ECO:0000256" key="20">
    <source>
        <dbReference type="ARBA" id="ARBA00073293"/>
    </source>
</evidence>
<feature type="repeat" description="RCC1" evidence="21">
    <location>
        <begin position="209"/>
        <end position="261"/>
    </location>
</feature>
<keyword evidence="6" id="KW-0963">Cytoplasm</keyword>
<feature type="repeat" description="RCC1" evidence="21">
    <location>
        <begin position="106"/>
        <end position="158"/>
    </location>
</feature>
<dbReference type="PRINTS" id="PR00633">
    <property type="entry name" value="RCCNDNSATION"/>
</dbReference>
<keyword evidence="5" id="KW-0488">Methylation</keyword>
<feature type="domain" description="RCC1-like" evidence="23">
    <location>
        <begin position="38"/>
        <end position="363"/>
    </location>
</feature>
<dbReference type="GO" id="GO:0010508">
    <property type="term" value="P:positive regulation of autophagy"/>
    <property type="evidence" value="ECO:0007669"/>
    <property type="project" value="Ensembl"/>
</dbReference>
<keyword evidence="11" id="KW-0970">Cilium biogenesis/degradation</keyword>
<keyword evidence="19" id="KW-0844">Vision</keyword>
<name>A0A8D2DF75_SCIVU</name>
<evidence type="ECO:0000256" key="18">
    <source>
        <dbReference type="ARBA" id="ARBA00023289"/>
    </source>
</evidence>
<reference evidence="24" key="2">
    <citation type="submission" date="2025-09" db="UniProtKB">
        <authorList>
            <consortium name="Ensembl"/>
        </authorList>
    </citation>
    <scope>IDENTIFICATION</scope>
</reference>
<feature type="compositionally biased region" description="Basic and acidic residues" evidence="22">
    <location>
        <begin position="691"/>
        <end position="705"/>
    </location>
</feature>
<dbReference type="GO" id="GO:0071482">
    <property type="term" value="P:cellular response to light stimulus"/>
    <property type="evidence" value="ECO:0007669"/>
    <property type="project" value="Ensembl"/>
</dbReference>
<evidence type="ECO:0000256" key="21">
    <source>
        <dbReference type="PROSITE-ProRule" id="PRU00235"/>
    </source>
</evidence>
<evidence type="ECO:0000256" key="19">
    <source>
        <dbReference type="ARBA" id="ARBA00023305"/>
    </source>
</evidence>
<dbReference type="Proteomes" id="UP000694564">
    <property type="component" value="Chromosome X"/>
</dbReference>
<comment type="subcellular location">
    <subcellularLocation>
        <location evidence="1">Cytoplasm</location>
        <location evidence="1">Cytoskeleton</location>
        <location evidence="1">Cilium basal body</location>
    </subcellularLocation>
    <subcellularLocation>
        <location evidence="4">Cytoplasm</location>
        <location evidence="4">Cytoskeleton</location>
        <location evidence="4">Flagellum axoneme</location>
    </subcellularLocation>
    <subcellularLocation>
        <location evidence="2">Cytoplasm</location>
        <location evidence="2">Cytoskeleton</location>
        <location evidence="2">Microtubule organizing center</location>
        <location evidence="2">Centrosome</location>
    </subcellularLocation>
    <subcellularLocation>
        <location evidence="3">Golgi apparatus</location>
    </subcellularLocation>
</comment>
<dbReference type="InterPro" id="IPR000408">
    <property type="entry name" value="Reg_chr_condens"/>
</dbReference>
<dbReference type="GO" id="GO:0007601">
    <property type="term" value="P:visual perception"/>
    <property type="evidence" value="ECO:0007669"/>
    <property type="project" value="UniProtKB-KW"/>
</dbReference>
<dbReference type="Ensembl" id="ENSSVLT00005026569.1">
    <property type="protein sequence ID" value="ENSSVLP00005023898.1"/>
    <property type="gene ID" value="ENSSVLG00005018959.1"/>
</dbReference>
<reference evidence="24" key="1">
    <citation type="submission" date="2025-08" db="UniProtKB">
        <authorList>
            <consortium name="Ensembl"/>
        </authorList>
    </citation>
    <scope>IDENTIFICATION</scope>
</reference>
<keyword evidence="12" id="KW-0282">Flagellum</keyword>
<feature type="compositionally biased region" description="Polar residues" evidence="22">
    <location>
        <begin position="482"/>
        <end position="492"/>
    </location>
</feature>
<evidence type="ECO:0000256" key="10">
    <source>
        <dbReference type="ARBA" id="ARBA00022737"/>
    </source>
</evidence>
<dbReference type="AlphaFoldDB" id="A0A8D2DF75"/>
<evidence type="ECO:0000256" key="13">
    <source>
        <dbReference type="ARBA" id="ARBA00023034"/>
    </source>
</evidence>
<dbReference type="GO" id="GO:0036064">
    <property type="term" value="C:ciliary basal body"/>
    <property type="evidence" value="ECO:0007669"/>
    <property type="project" value="Ensembl"/>
</dbReference>
<dbReference type="SUPFAM" id="SSF50985">
    <property type="entry name" value="RCC1/BLIP-II"/>
    <property type="match status" value="1"/>
</dbReference>
<evidence type="ECO:0000256" key="14">
    <source>
        <dbReference type="ARBA" id="ARBA00023069"/>
    </source>
</evidence>
<feature type="repeat" description="RCC1" evidence="21">
    <location>
        <begin position="314"/>
        <end position="367"/>
    </location>
</feature>
<keyword evidence="14" id="KW-0969">Cilium</keyword>
<evidence type="ECO:0000313" key="25">
    <source>
        <dbReference type="Proteomes" id="UP000694564"/>
    </source>
</evidence>
<dbReference type="PROSITE" id="PS50012">
    <property type="entry name" value="RCC1_3"/>
    <property type="match status" value="6"/>
</dbReference>
<dbReference type="Pfam" id="PF25390">
    <property type="entry name" value="WD40_RLD"/>
    <property type="match status" value="1"/>
</dbReference>